<dbReference type="Proteomes" id="UP001303160">
    <property type="component" value="Unassembled WGS sequence"/>
</dbReference>
<feature type="region of interest" description="Disordered" evidence="1">
    <location>
        <begin position="169"/>
        <end position="198"/>
    </location>
</feature>
<evidence type="ECO:0000256" key="1">
    <source>
        <dbReference type="SAM" id="MobiDB-lite"/>
    </source>
</evidence>
<reference evidence="2" key="2">
    <citation type="submission" date="2023-05" db="EMBL/GenBank/DDBJ databases">
        <authorList>
            <consortium name="Lawrence Berkeley National Laboratory"/>
            <person name="Steindorff A."/>
            <person name="Hensen N."/>
            <person name="Bonometti L."/>
            <person name="Westerberg I."/>
            <person name="Brannstrom I.O."/>
            <person name="Guillou S."/>
            <person name="Cros-Aarteil S."/>
            <person name="Calhoun S."/>
            <person name="Haridas S."/>
            <person name="Kuo A."/>
            <person name="Mondo S."/>
            <person name="Pangilinan J."/>
            <person name="Riley R."/>
            <person name="Labutti K."/>
            <person name="Andreopoulos B."/>
            <person name="Lipzen A."/>
            <person name="Chen C."/>
            <person name="Yanf M."/>
            <person name="Daum C."/>
            <person name="Ng V."/>
            <person name="Clum A."/>
            <person name="Ohm R."/>
            <person name="Martin F."/>
            <person name="Silar P."/>
            <person name="Natvig D."/>
            <person name="Lalanne C."/>
            <person name="Gautier V."/>
            <person name="Ament-Velasquez S.L."/>
            <person name="Kruys A."/>
            <person name="Hutchinson M.I."/>
            <person name="Powell A.J."/>
            <person name="Barry K."/>
            <person name="Miller A.N."/>
            <person name="Grigoriev I.V."/>
            <person name="Debuchy R."/>
            <person name="Gladieux P."/>
            <person name="Thoren M.H."/>
            <person name="Johannesson H."/>
        </authorList>
    </citation>
    <scope>NUCLEOTIDE SEQUENCE</scope>
    <source>
        <strain evidence="2">CBS 315.58</strain>
    </source>
</reference>
<proteinExistence type="predicted"/>
<name>A0AAN6X7W9_9PEZI</name>
<dbReference type="AlphaFoldDB" id="A0AAN6X7W9"/>
<gene>
    <name evidence="2" type="ORF">QBC40DRAFT_301517</name>
</gene>
<keyword evidence="3" id="KW-1185">Reference proteome</keyword>
<evidence type="ECO:0000313" key="3">
    <source>
        <dbReference type="Proteomes" id="UP001303160"/>
    </source>
</evidence>
<dbReference type="EMBL" id="MU864026">
    <property type="protein sequence ID" value="KAK4195088.1"/>
    <property type="molecule type" value="Genomic_DNA"/>
</dbReference>
<comment type="caution">
    <text evidence="2">The sequence shown here is derived from an EMBL/GenBank/DDBJ whole genome shotgun (WGS) entry which is preliminary data.</text>
</comment>
<accession>A0AAN6X7W9</accession>
<evidence type="ECO:0000313" key="2">
    <source>
        <dbReference type="EMBL" id="KAK4195088.1"/>
    </source>
</evidence>
<feature type="compositionally biased region" description="Polar residues" evidence="1">
    <location>
        <begin position="185"/>
        <end position="198"/>
    </location>
</feature>
<sequence>MLSRNQEKPFEPTAVFIQPQATKEKNGGMLPNPGLLFSEPHHRRPILVEIATAKPGCATATSFSVPGRAECRGVEKLPLSRTLDGGLPPNSSEPLIGVTVSRNAEDPWAAVIDPVLILVLRLHNRLFGWYVAAVRSIRETWAVKSPVRGSSEADSATTGVIQVDKPEHASSALSQIKTTRPRTMLASSPIRSTSRVPSGRCSSTIEAACRGPPSLLQLGWCQSFTDGAGNLPLFVEDDGMEVGTGRGRRSSLVLDDYPKVAAYVKMDTQLAHSQDGATLKASKAKLGLLAGRTFREACAYITSFTILPSMPTQLATQSDSPIAKFQLKLSLHEHCGTVPRVTGLEILR</sequence>
<organism evidence="2 3">
    <name type="scientific">Triangularia verruculosa</name>
    <dbReference type="NCBI Taxonomy" id="2587418"/>
    <lineage>
        <taxon>Eukaryota</taxon>
        <taxon>Fungi</taxon>
        <taxon>Dikarya</taxon>
        <taxon>Ascomycota</taxon>
        <taxon>Pezizomycotina</taxon>
        <taxon>Sordariomycetes</taxon>
        <taxon>Sordariomycetidae</taxon>
        <taxon>Sordariales</taxon>
        <taxon>Podosporaceae</taxon>
        <taxon>Triangularia</taxon>
    </lineage>
</organism>
<protein>
    <submittedName>
        <fullName evidence="2">Uncharacterized protein</fullName>
    </submittedName>
</protein>
<reference evidence="2" key="1">
    <citation type="journal article" date="2023" name="Mol. Phylogenet. Evol.">
        <title>Genome-scale phylogeny and comparative genomics of the fungal order Sordariales.</title>
        <authorList>
            <person name="Hensen N."/>
            <person name="Bonometti L."/>
            <person name="Westerberg I."/>
            <person name="Brannstrom I.O."/>
            <person name="Guillou S."/>
            <person name="Cros-Aarteil S."/>
            <person name="Calhoun S."/>
            <person name="Haridas S."/>
            <person name="Kuo A."/>
            <person name="Mondo S."/>
            <person name="Pangilinan J."/>
            <person name="Riley R."/>
            <person name="LaButti K."/>
            <person name="Andreopoulos B."/>
            <person name="Lipzen A."/>
            <person name="Chen C."/>
            <person name="Yan M."/>
            <person name="Daum C."/>
            <person name="Ng V."/>
            <person name="Clum A."/>
            <person name="Steindorff A."/>
            <person name="Ohm R.A."/>
            <person name="Martin F."/>
            <person name="Silar P."/>
            <person name="Natvig D.O."/>
            <person name="Lalanne C."/>
            <person name="Gautier V."/>
            <person name="Ament-Velasquez S.L."/>
            <person name="Kruys A."/>
            <person name="Hutchinson M.I."/>
            <person name="Powell A.J."/>
            <person name="Barry K."/>
            <person name="Miller A.N."/>
            <person name="Grigoriev I.V."/>
            <person name="Debuchy R."/>
            <person name="Gladieux P."/>
            <person name="Hiltunen Thoren M."/>
            <person name="Johannesson H."/>
        </authorList>
    </citation>
    <scope>NUCLEOTIDE SEQUENCE</scope>
    <source>
        <strain evidence="2">CBS 315.58</strain>
    </source>
</reference>